<keyword evidence="9 11" id="KW-0472">Membrane</keyword>
<dbReference type="EMBL" id="JACCJC010000011">
    <property type="protein sequence ID" value="KAF6238123.1"/>
    <property type="molecule type" value="Genomic_DNA"/>
</dbReference>
<evidence type="ECO:0000256" key="6">
    <source>
        <dbReference type="ARBA" id="ARBA00022946"/>
    </source>
</evidence>
<proteinExistence type="inferred from homology"/>
<reference evidence="12 13" key="1">
    <citation type="journal article" date="2020" name="Genomics">
        <title>Complete, high-quality genomes from long-read metagenomic sequencing of two wolf lichen thalli reveals enigmatic genome architecture.</title>
        <authorList>
            <person name="McKenzie S.K."/>
            <person name="Walston R.F."/>
            <person name="Allen J.L."/>
        </authorList>
    </citation>
    <scope>NUCLEOTIDE SEQUENCE [LARGE SCALE GENOMIC DNA]</scope>
    <source>
        <strain evidence="12">WasteWater2</strain>
    </source>
</reference>
<name>A0A8H6L7B0_9LECA</name>
<keyword evidence="4 11" id="KW-0812">Transmembrane</keyword>
<dbReference type="PANTHER" id="PTHR13313">
    <property type="entry name" value="CYTOCHROME C OXIDASE SUBUNIT VIIC"/>
    <property type="match status" value="1"/>
</dbReference>
<evidence type="ECO:0000256" key="5">
    <source>
        <dbReference type="ARBA" id="ARBA00022792"/>
    </source>
</evidence>
<dbReference type="UniPathway" id="UPA00705"/>
<keyword evidence="7 11" id="KW-1133">Transmembrane helix</keyword>
<evidence type="ECO:0000313" key="13">
    <source>
        <dbReference type="Proteomes" id="UP000578531"/>
    </source>
</evidence>
<evidence type="ECO:0000256" key="1">
    <source>
        <dbReference type="ARBA" id="ARBA00004434"/>
    </source>
</evidence>
<accession>A0A8H6L7B0</accession>
<dbReference type="InterPro" id="IPR036636">
    <property type="entry name" value="COX7C/Cox8_sf"/>
</dbReference>
<keyword evidence="13" id="KW-1185">Reference proteome</keyword>
<keyword evidence="8" id="KW-0496">Mitochondrion</keyword>
<dbReference type="OrthoDB" id="9974841at2759"/>
<dbReference type="Gene3D" id="4.10.49.10">
    <property type="entry name" value="Cytochrome c oxidase subunit VIIc"/>
    <property type="match status" value="1"/>
</dbReference>
<dbReference type="InterPro" id="IPR004202">
    <property type="entry name" value="COX7C/Cox8"/>
</dbReference>
<dbReference type="GO" id="GO:0005743">
    <property type="term" value="C:mitochondrial inner membrane"/>
    <property type="evidence" value="ECO:0007669"/>
    <property type="project" value="UniProtKB-SubCell"/>
</dbReference>
<evidence type="ECO:0000313" key="12">
    <source>
        <dbReference type="EMBL" id="KAF6238123.1"/>
    </source>
</evidence>
<feature type="transmembrane region" description="Helical" evidence="11">
    <location>
        <begin position="53"/>
        <end position="74"/>
    </location>
</feature>
<keyword evidence="5" id="KW-0999">Mitochondrion inner membrane</keyword>
<dbReference type="Pfam" id="PF02935">
    <property type="entry name" value="COX7C"/>
    <property type="match status" value="1"/>
</dbReference>
<sequence length="141" mass="16079">MLSRTAIRASKAPSMIASRGFRTSAARLSSPYHYPEGPRSNLPFNPLTKYFALRYWGTMAFFFGLPFGVAGRILRSTQARQDADRRFSLANEEEPLEYWGSFGQEWMSGYEEPHDAYAVVACMLMYISIAMENYTRQAGYT</sequence>
<comment type="subcellular location">
    <subcellularLocation>
        <location evidence="1">Mitochondrion inner membrane</location>
        <topology evidence="1">Single-pass membrane protein</topology>
    </subcellularLocation>
</comment>
<evidence type="ECO:0000256" key="10">
    <source>
        <dbReference type="ARBA" id="ARBA00071004"/>
    </source>
</evidence>
<organism evidence="12 13">
    <name type="scientific">Letharia columbiana</name>
    <dbReference type="NCBI Taxonomy" id="112416"/>
    <lineage>
        <taxon>Eukaryota</taxon>
        <taxon>Fungi</taxon>
        <taxon>Dikarya</taxon>
        <taxon>Ascomycota</taxon>
        <taxon>Pezizomycotina</taxon>
        <taxon>Lecanoromycetes</taxon>
        <taxon>OSLEUM clade</taxon>
        <taxon>Lecanoromycetidae</taxon>
        <taxon>Lecanorales</taxon>
        <taxon>Lecanorineae</taxon>
        <taxon>Parmeliaceae</taxon>
        <taxon>Letharia</taxon>
    </lineage>
</organism>
<dbReference type="FunFam" id="4.10.49.10:FF:000001">
    <property type="entry name" value="Cytochrome c oxidase subunit 7C"/>
    <property type="match status" value="1"/>
</dbReference>
<comment type="similarity">
    <text evidence="3">Belongs to the cytochrome c oxidase VIIc family.</text>
</comment>
<protein>
    <recommendedName>
        <fullName evidence="10">Cytochrome c oxidase subunit 8, mitochondrial</fullName>
    </recommendedName>
</protein>
<dbReference type="GO" id="GO:0045277">
    <property type="term" value="C:respiratory chain complex IV"/>
    <property type="evidence" value="ECO:0007669"/>
    <property type="project" value="InterPro"/>
</dbReference>
<dbReference type="RefSeq" id="XP_037167437.1">
    <property type="nucleotide sequence ID" value="XM_037305682.1"/>
</dbReference>
<evidence type="ECO:0000256" key="11">
    <source>
        <dbReference type="SAM" id="Phobius"/>
    </source>
</evidence>
<dbReference type="GO" id="GO:0006123">
    <property type="term" value="P:mitochondrial electron transport, cytochrome c to oxygen"/>
    <property type="evidence" value="ECO:0007669"/>
    <property type="project" value="InterPro"/>
</dbReference>
<evidence type="ECO:0000256" key="3">
    <source>
        <dbReference type="ARBA" id="ARBA00010514"/>
    </source>
</evidence>
<comment type="pathway">
    <text evidence="2">Energy metabolism; oxidative phosphorylation.</text>
</comment>
<dbReference type="PANTHER" id="PTHR13313:SF0">
    <property type="entry name" value="CYTOCHROME C OXIDASE SUBUNIT 7C, MITOCHONDRIAL"/>
    <property type="match status" value="1"/>
</dbReference>
<dbReference type="AlphaFoldDB" id="A0A8H6L7B0"/>
<evidence type="ECO:0000256" key="2">
    <source>
        <dbReference type="ARBA" id="ARBA00004673"/>
    </source>
</evidence>
<dbReference type="Proteomes" id="UP000578531">
    <property type="component" value="Unassembled WGS sequence"/>
</dbReference>
<dbReference type="GeneID" id="59285423"/>
<evidence type="ECO:0000256" key="7">
    <source>
        <dbReference type="ARBA" id="ARBA00022989"/>
    </source>
</evidence>
<gene>
    <name evidence="12" type="ORF">HO173_003757</name>
</gene>
<evidence type="ECO:0000256" key="4">
    <source>
        <dbReference type="ARBA" id="ARBA00022692"/>
    </source>
</evidence>
<comment type="caution">
    <text evidence="12">The sequence shown here is derived from an EMBL/GenBank/DDBJ whole genome shotgun (WGS) entry which is preliminary data.</text>
</comment>
<keyword evidence="6" id="KW-0809">Transit peptide</keyword>
<evidence type="ECO:0000256" key="9">
    <source>
        <dbReference type="ARBA" id="ARBA00023136"/>
    </source>
</evidence>
<evidence type="ECO:0000256" key="8">
    <source>
        <dbReference type="ARBA" id="ARBA00023128"/>
    </source>
</evidence>